<evidence type="ECO:0000256" key="6">
    <source>
        <dbReference type="PROSITE-ProRule" id="PRU00782"/>
    </source>
</evidence>
<feature type="compositionally biased region" description="Polar residues" evidence="7">
    <location>
        <begin position="1"/>
        <end position="10"/>
    </location>
</feature>
<dbReference type="EMBL" id="OD564276">
    <property type="protein sequence ID" value="CAD7437506.1"/>
    <property type="molecule type" value="Genomic_DNA"/>
</dbReference>
<dbReference type="InterPro" id="IPR027417">
    <property type="entry name" value="P-loop_NTPase"/>
</dbReference>
<evidence type="ECO:0000259" key="8">
    <source>
        <dbReference type="PROSITE" id="PS51456"/>
    </source>
</evidence>
<accession>A0A7R9HVH2</accession>
<feature type="domain" description="Myosin motor" evidence="8">
    <location>
        <begin position="1"/>
        <end position="324"/>
    </location>
</feature>
<keyword evidence="4 6" id="KW-0505">Motor protein</keyword>
<gene>
    <name evidence="9" type="ORF">TBIB3V08_LOCUS116</name>
</gene>
<comment type="similarity">
    <text evidence="6">Belongs to the TRAFAC class myosin-kinesin ATPase superfamily. Myosin family.</text>
</comment>
<feature type="binding site" evidence="6">
    <location>
        <begin position="147"/>
        <end position="154"/>
    </location>
    <ligand>
        <name>ATP</name>
        <dbReference type="ChEBI" id="CHEBI:30616"/>
    </ligand>
</feature>
<dbReference type="GO" id="GO:0051015">
    <property type="term" value="F:actin filament binding"/>
    <property type="evidence" value="ECO:0007669"/>
    <property type="project" value="TreeGrafter"/>
</dbReference>
<evidence type="ECO:0000256" key="4">
    <source>
        <dbReference type="ARBA" id="ARBA00023175"/>
    </source>
</evidence>
<dbReference type="PRINTS" id="PR00193">
    <property type="entry name" value="MYOSINHEAVY"/>
</dbReference>
<dbReference type="AlphaFoldDB" id="A0A7R9HVH2"/>
<protein>
    <recommendedName>
        <fullName evidence="8">Myosin motor domain-containing protein</fullName>
    </recommendedName>
</protein>
<dbReference type="GO" id="GO:0007015">
    <property type="term" value="P:actin filament organization"/>
    <property type="evidence" value="ECO:0007669"/>
    <property type="project" value="TreeGrafter"/>
</dbReference>
<feature type="region of interest" description="Disordered" evidence="7">
    <location>
        <begin position="1"/>
        <end position="21"/>
    </location>
</feature>
<keyword evidence="1 6" id="KW-0547">Nucleotide-binding</keyword>
<dbReference type="GO" id="GO:0005737">
    <property type="term" value="C:cytoplasm"/>
    <property type="evidence" value="ECO:0007669"/>
    <property type="project" value="TreeGrafter"/>
</dbReference>
<dbReference type="GO" id="GO:0003774">
    <property type="term" value="F:cytoskeletal motor activity"/>
    <property type="evidence" value="ECO:0007669"/>
    <property type="project" value="UniProtKB-UniRule"/>
</dbReference>
<dbReference type="GO" id="GO:0016020">
    <property type="term" value="C:membrane"/>
    <property type="evidence" value="ECO:0007669"/>
    <property type="project" value="TreeGrafter"/>
</dbReference>
<reference evidence="9" key="1">
    <citation type="submission" date="2020-11" db="EMBL/GenBank/DDBJ databases">
        <authorList>
            <person name="Tran Van P."/>
        </authorList>
    </citation>
    <scope>NUCLEOTIDE SEQUENCE</scope>
</reference>
<proteinExistence type="inferred from homology"/>
<keyword evidence="2 6" id="KW-0067">ATP-binding</keyword>
<evidence type="ECO:0000256" key="1">
    <source>
        <dbReference type="ARBA" id="ARBA00022741"/>
    </source>
</evidence>
<evidence type="ECO:0000256" key="3">
    <source>
        <dbReference type="ARBA" id="ARBA00023123"/>
    </source>
</evidence>
<evidence type="ECO:0000256" key="5">
    <source>
        <dbReference type="ARBA" id="ARBA00023203"/>
    </source>
</evidence>
<dbReference type="InterPro" id="IPR036961">
    <property type="entry name" value="Kinesin_motor_dom_sf"/>
</dbReference>
<dbReference type="PANTHER" id="PTHR13140">
    <property type="entry name" value="MYOSIN"/>
    <property type="match status" value="1"/>
</dbReference>
<keyword evidence="3 6" id="KW-0518">Myosin</keyword>
<dbReference type="Pfam" id="PF00063">
    <property type="entry name" value="Myosin_head"/>
    <property type="match status" value="1"/>
</dbReference>
<evidence type="ECO:0000313" key="9">
    <source>
        <dbReference type="EMBL" id="CAD7437506.1"/>
    </source>
</evidence>
<comment type="caution">
    <text evidence="6">Lacks conserved residue(s) required for the propagation of feature annotation.</text>
</comment>
<dbReference type="GO" id="GO:0005524">
    <property type="term" value="F:ATP binding"/>
    <property type="evidence" value="ECO:0007669"/>
    <property type="project" value="UniProtKB-UniRule"/>
</dbReference>
<organism evidence="9">
    <name type="scientific">Timema bartmani</name>
    <dbReference type="NCBI Taxonomy" id="61472"/>
    <lineage>
        <taxon>Eukaryota</taxon>
        <taxon>Metazoa</taxon>
        <taxon>Ecdysozoa</taxon>
        <taxon>Arthropoda</taxon>
        <taxon>Hexapoda</taxon>
        <taxon>Insecta</taxon>
        <taxon>Pterygota</taxon>
        <taxon>Neoptera</taxon>
        <taxon>Polyneoptera</taxon>
        <taxon>Phasmatodea</taxon>
        <taxon>Timematodea</taxon>
        <taxon>Timematoidea</taxon>
        <taxon>Timematidae</taxon>
        <taxon>Timema</taxon>
    </lineage>
</organism>
<evidence type="ECO:0000256" key="7">
    <source>
        <dbReference type="SAM" id="MobiDB-lite"/>
    </source>
</evidence>
<evidence type="ECO:0000256" key="2">
    <source>
        <dbReference type="ARBA" id="ARBA00022840"/>
    </source>
</evidence>
<dbReference type="InterPro" id="IPR001609">
    <property type="entry name" value="Myosin_head_motor_dom-like"/>
</dbReference>
<dbReference type="PANTHER" id="PTHR13140:SF498">
    <property type="entry name" value="DACHS, ISOFORM E"/>
    <property type="match status" value="1"/>
</dbReference>
<keyword evidence="5 6" id="KW-0009">Actin-binding</keyword>
<dbReference type="GO" id="GO:0016459">
    <property type="term" value="C:myosin complex"/>
    <property type="evidence" value="ECO:0007669"/>
    <property type="project" value="UniProtKB-KW"/>
</dbReference>
<dbReference type="SUPFAM" id="SSF52540">
    <property type="entry name" value="P-loop containing nucleoside triphosphate hydrolases"/>
    <property type="match status" value="1"/>
</dbReference>
<sequence>MSDITHSLPSDNVAKLHPTIPGSDQREAKITYFGSLRDEERRWEETSPGCSQDFYRDGSSPLRASPQYAGFHLITCKFLWWKKNSSPRLTNVGPILLSVNPYHDVGNPLTLTSTRGVALSPKLLKVVQEAVRQQSETGYPQAIILSGTSGSGKTYASMLLLRQLFDVAGGGPETDAFKHLAAAFTVLRSLGSAKTATNSESSRIGHFIEVQVTDGALYRTKIHCYFLDQTRVIRPLPNEKNYHIFYQMLAGLTQDERVKLNLEGYSPHNLKYLQCGDTRQDEAEDAARFQAWKACLGELLLKLYSALTLQGDWPFSFDVEMQSH</sequence>
<dbReference type="Gene3D" id="3.40.850.10">
    <property type="entry name" value="Kinesin motor domain"/>
    <property type="match status" value="1"/>
</dbReference>
<name>A0A7R9HVH2_9NEOP</name>
<dbReference type="PROSITE" id="PS51456">
    <property type="entry name" value="MYOSIN_MOTOR"/>
    <property type="match status" value="1"/>
</dbReference>